<dbReference type="Gramene" id="KQJ99844">
    <property type="protein sequence ID" value="KQJ99844"/>
    <property type="gene ID" value="BRADI_3g45550v3"/>
</dbReference>
<accession>I1IAF5</accession>
<dbReference type="eggNOG" id="KOG4658">
    <property type="taxonomic scope" value="Eukaryota"/>
</dbReference>
<gene>
    <name evidence="2" type="primary">LOC100825319</name>
    <name evidence="1" type="ORF">BRADI_3g45550v3</name>
</gene>
<dbReference type="HOGENOM" id="CLU_001090_4_1_1"/>
<dbReference type="GO" id="GO:0043531">
    <property type="term" value="F:ADP binding"/>
    <property type="evidence" value="ECO:0007669"/>
    <property type="project" value="InterPro"/>
</dbReference>
<dbReference type="EMBL" id="CM000882">
    <property type="protein sequence ID" value="KQJ99844.1"/>
    <property type="molecule type" value="Genomic_DNA"/>
</dbReference>
<dbReference type="GeneID" id="100825319"/>
<protein>
    <submittedName>
        <fullName evidence="1 2">Uncharacterized protein</fullName>
    </submittedName>
</protein>
<evidence type="ECO:0000313" key="2">
    <source>
        <dbReference type="EnsemblPlants" id="KQJ99844"/>
    </source>
</evidence>
<dbReference type="SUPFAM" id="SSF52540">
    <property type="entry name" value="P-loop containing nucleoside triphosphate hydrolases"/>
    <property type="match status" value="1"/>
</dbReference>
<dbReference type="Gene3D" id="3.40.50.300">
    <property type="entry name" value="P-loop containing nucleotide triphosphate hydrolases"/>
    <property type="match status" value="1"/>
</dbReference>
<dbReference type="EnsemblPlants" id="KQJ99844">
    <property type="protein sequence ID" value="KQJ99844"/>
    <property type="gene ID" value="BRADI_3g45550v3"/>
</dbReference>
<evidence type="ECO:0000313" key="3">
    <source>
        <dbReference type="Proteomes" id="UP000008810"/>
    </source>
</evidence>
<dbReference type="PANTHER" id="PTHR33377:SF111">
    <property type="entry name" value="OS01G0355700 PROTEIN"/>
    <property type="match status" value="1"/>
</dbReference>
<dbReference type="OMA" id="MFNGPLR"/>
<reference evidence="1 2" key="1">
    <citation type="journal article" date="2010" name="Nature">
        <title>Genome sequencing and analysis of the model grass Brachypodium distachyon.</title>
        <authorList>
            <consortium name="International Brachypodium Initiative"/>
        </authorList>
    </citation>
    <scope>NUCLEOTIDE SEQUENCE [LARGE SCALE GENOMIC DNA]</scope>
    <source>
        <strain evidence="1 2">Bd21</strain>
    </source>
</reference>
<dbReference type="InterPro" id="IPR027417">
    <property type="entry name" value="P-loop_NTPase"/>
</dbReference>
<reference evidence="1" key="2">
    <citation type="submission" date="2017-06" db="EMBL/GenBank/DDBJ databases">
        <title>WGS assembly of Brachypodium distachyon.</title>
        <authorList>
            <consortium name="The International Brachypodium Initiative"/>
            <person name="Lucas S."/>
            <person name="Harmon-Smith M."/>
            <person name="Lail K."/>
            <person name="Tice H."/>
            <person name="Grimwood J."/>
            <person name="Bruce D."/>
            <person name="Barry K."/>
            <person name="Shu S."/>
            <person name="Lindquist E."/>
            <person name="Wang M."/>
            <person name="Pitluck S."/>
            <person name="Vogel J.P."/>
            <person name="Garvin D.F."/>
            <person name="Mockler T.C."/>
            <person name="Schmutz J."/>
            <person name="Rokhsar D."/>
            <person name="Bevan M.W."/>
        </authorList>
    </citation>
    <scope>NUCLEOTIDE SEQUENCE</scope>
    <source>
        <strain evidence="1">Bd21</strain>
    </source>
</reference>
<reference evidence="2" key="3">
    <citation type="submission" date="2018-08" db="UniProtKB">
        <authorList>
            <consortium name="EnsemblPlants"/>
        </authorList>
    </citation>
    <scope>IDENTIFICATION</scope>
    <source>
        <strain evidence="2">cv. Bd21</strain>
    </source>
</reference>
<evidence type="ECO:0000313" key="1">
    <source>
        <dbReference type="EMBL" id="KQJ99844.1"/>
    </source>
</evidence>
<dbReference type="AlphaFoldDB" id="I1IAF5"/>
<proteinExistence type="predicted"/>
<dbReference type="OrthoDB" id="691828at2759"/>
<organism evidence="2">
    <name type="scientific">Brachypodium distachyon</name>
    <name type="common">Purple false brome</name>
    <name type="synonym">Trachynia distachya</name>
    <dbReference type="NCBI Taxonomy" id="15368"/>
    <lineage>
        <taxon>Eukaryota</taxon>
        <taxon>Viridiplantae</taxon>
        <taxon>Streptophyta</taxon>
        <taxon>Embryophyta</taxon>
        <taxon>Tracheophyta</taxon>
        <taxon>Spermatophyta</taxon>
        <taxon>Magnoliopsida</taxon>
        <taxon>Liliopsida</taxon>
        <taxon>Poales</taxon>
        <taxon>Poaceae</taxon>
        <taxon>BOP clade</taxon>
        <taxon>Pooideae</taxon>
        <taxon>Stipodae</taxon>
        <taxon>Brachypodieae</taxon>
        <taxon>Brachypodium</taxon>
    </lineage>
</organism>
<dbReference type="Proteomes" id="UP000008810">
    <property type="component" value="Chromosome 3"/>
</dbReference>
<dbReference type="KEGG" id="bdi:100825319"/>
<name>I1IAF5_BRADI</name>
<keyword evidence="3" id="KW-1185">Reference proteome</keyword>
<dbReference type="PANTHER" id="PTHR33377">
    <property type="entry name" value="OS10G0134700 PROTEIN-RELATED"/>
    <property type="match status" value="1"/>
</dbReference>
<sequence length="491" mass="54973">MDVFPKIKDAIVGAIMGEAVNRSISFLVSKWRSPTEEERLRRLLLRVGSMVEEAEGRHITNQAMLLQLHTLRMAMHRGYYTLDTFRCPAPDQLHRGHSFALSNVCPAKRLRVGSPNEQQGVLASLEAAVQVAGPELATLSGGYPRLFRQPYSMYLLMDRCMFGRQMEMEHVVNFLLQAEADEQRLGVLPIVGPGKVGKSTLVHHACADERVRGGHFSRIVFFMSSRDYLTAVESSAALVPDGADHQRVLIIVELDGDVDEGSWKKLRSASERLRVGHGSKMLVTSRSDKIESLGTTLPLRLSFFTPETYWYFFKARIFGSADLTEHPKLVSTAMEIARELNGCFVAANIFRGILKSSMNPRFWSLTLTTFKEFRQKNLFLFSTVHPVDPWEADKPVHVPTPRSKPTSPPGGYSFVILGNYETASVHSGAEAPAVSVQDVLYGGARPQGKFNVLACTSHIPPHYSYAYNCEVRKPWRAVSRKKRDQLMICSS</sequence>